<sequence length="161" mass="17881">MTLKLYKKSSSDCGHSTFLQHSLPLLWCNILCSKLCVYGAAPTSHPCRYNCSRPYMPVCGSDGKTYGNICHLNTKNRCDRRHVHKVYDGTCHRQRCDPAMRQMLYKCPTTKVCLANFDPVIGTDGVTYSNACKLAVACLGYPVRACRKPSQPAPSDPVSDV</sequence>
<dbReference type="InterPro" id="IPR036058">
    <property type="entry name" value="Kazal_dom_sf"/>
</dbReference>
<proteinExistence type="predicted"/>
<evidence type="ECO:0000256" key="4">
    <source>
        <dbReference type="ARBA" id="ARBA00023157"/>
    </source>
</evidence>
<evidence type="ECO:0000256" key="1">
    <source>
        <dbReference type="ARBA" id="ARBA00004613"/>
    </source>
</evidence>
<protein>
    <recommendedName>
        <fullName evidence="5">Kazal-like domain-containing protein</fullName>
    </recommendedName>
</protein>
<evidence type="ECO:0000256" key="2">
    <source>
        <dbReference type="ARBA" id="ARBA00022525"/>
    </source>
</evidence>
<dbReference type="CDD" id="cd00104">
    <property type="entry name" value="KAZAL_FS"/>
    <property type="match status" value="1"/>
</dbReference>
<dbReference type="GO" id="GO:0005576">
    <property type="term" value="C:extracellular region"/>
    <property type="evidence" value="ECO:0007669"/>
    <property type="project" value="UniProtKB-SubCell"/>
</dbReference>
<gene>
    <name evidence="6" type="ORF">DGAL_LOCUS15174</name>
</gene>
<organism evidence="6 7">
    <name type="scientific">Daphnia galeata</name>
    <dbReference type="NCBI Taxonomy" id="27404"/>
    <lineage>
        <taxon>Eukaryota</taxon>
        <taxon>Metazoa</taxon>
        <taxon>Ecdysozoa</taxon>
        <taxon>Arthropoda</taxon>
        <taxon>Crustacea</taxon>
        <taxon>Branchiopoda</taxon>
        <taxon>Diplostraca</taxon>
        <taxon>Cladocera</taxon>
        <taxon>Anomopoda</taxon>
        <taxon>Daphniidae</taxon>
        <taxon>Daphnia</taxon>
    </lineage>
</organism>
<accession>A0A8J2S255</accession>
<keyword evidence="7" id="KW-1185">Reference proteome</keyword>
<evidence type="ECO:0000313" key="7">
    <source>
        <dbReference type="Proteomes" id="UP000789390"/>
    </source>
</evidence>
<dbReference type="Proteomes" id="UP000789390">
    <property type="component" value="Unassembled WGS sequence"/>
</dbReference>
<feature type="domain" description="Kazal-like" evidence="5">
    <location>
        <begin position="101"/>
        <end position="139"/>
    </location>
</feature>
<dbReference type="PROSITE" id="PS51465">
    <property type="entry name" value="KAZAL_2"/>
    <property type="match status" value="2"/>
</dbReference>
<name>A0A8J2S255_9CRUS</name>
<dbReference type="Pfam" id="PF00050">
    <property type="entry name" value="Kazal_1"/>
    <property type="match status" value="2"/>
</dbReference>
<dbReference type="GO" id="GO:0030414">
    <property type="term" value="F:peptidase inhibitor activity"/>
    <property type="evidence" value="ECO:0007669"/>
    <property type="project" value="UniProtKB-KW"/>
</dbReference>
<keyword evidence="2" id="KW-0964">Secreted</keyword>
<dbReference type="EMBL" id="CAKKLH010000314">
    <property type="protein sequence ID" value="CAH0111527.1"/>
    <property type="molecule type" value="Genomic_DNA"/>
</dbReference>
<dbReference type="SUPFAM" id="SSF100895">
    <property type="entry name" value="Kazal-type serine protease inhibitors"/>
    <property type="match status" value="2"/>
</dbReference>
<evidence type="ECO:0000259" key="5">
    <source>
        <dbReference type="PROSITE" id="PS51465"/>
    </source>
</evidence>
<dbReference type="AlphaFoldDB" id="A0A8J2S255"/>
<comment type="caution">
    <text evidence="6">The sequence shown here is derived from an EMBL/GenBank/DDBJ whole genome shotgun (WGS) entry which is preliminary data.</text>
</comment>
<keyword evidence="3" id="KW-0646">Protease inhibitor</keyword>
<dbReference type="PANTHER" id="PTHR21312:SF28">
    <property type="entry name" value="OVOINHIBITOR-RELATED"/>
    <property type="match status" value="1"/>
</dbReference>
<keyword evidence="4" id="KW-1015">Disulfide bond</keyword>
<evidence type="ECO:0000256" key="3">
    <source>
        <dbReference type="ARBA" id="ARBA00022690"/>
    </source>
</evidence>
<dbReference type="SMART" id="SM00280">
    <property type="entry name" value="KAZAL"/>
    <property type="match status" value="2"/>
</dbReference>
<dbReference type="PANTHER" id="PTHR21312">
    <property type="entry name" value="SERINE PROTEASE INHIBITOR"/>
    <property type="match status" value="1"/>
</dbReference>
<dbReference type="OrthoDB" id="10029953at2759"/>
<evidence type="ECO:0000313" key="6">
    <source>
        <dbReference type="EMBL" id="CAH0111527.1"/>
    </source>
</evidence>
<comment type="subcellular location">
    <subcellularLocation>
        <location evidence="1">Secreted</location>
    </subcellularLocation>
</comment>
<feature type="domain" description="Kazal-like" evidence="5">
    <location>
        <begin position="41"/>
        <end position="93"/>
    </location>
</feature>
<reference evidence="6" key="1">
    <citation type="submission" date="2021-11" db="EMBL/GenBank/DDBJ databases">
        <authorList>
            <person name="Schell T."/>
        </authorList>
    </citation>
    <scope>NUCLEOTIDE SEQUENCE</scope>
    <source>
        <strain evidence="6">M5</strain>
    </source>
</reference>
<dbReference type="Gene3D" id="3.30.60.30">
    <property type="match status" value="2"/>
</dbReference>
<dbReference type="InterPro" id="IPR002350">
    <property type="entry name" value="Kazal_dom"/>
</dbReference>